<evidence type="ECO:0000313" key="2">
    <source>
        <dbReference type="Proteomes" id="UP000309389"/>
    </source>
</evidence>
<dbReference type="Proteomes" id="UP000309389">
    <property type="component" value="Unassembled WGS sequence"/>
</dbReference>
<comment type="caution">
    <text evidence="1">The sequence shown here is derived from an EMBL/GenBank/DDBJ whole genome shotgun (WGS) entry which is preliminary data.</text>
</comment>
<dbReference type="EMBL" id="SSHH01000001">
    <property type="protein sequence ID" value="TIX51744.1"/>
    <property type="molecule type" value="Genomic_DNA"/>
</dbReference>
<reference evidence="1 2" key="1">
    <citation type="submission" date="2019-04" db="EMBL/GenBank/DDBJ databases">
        <title>Altererythrobacter aquimixticola sp. nov., isolated from sediment of junction between the ocean and a freshwater spring.</title>
        <authorList>
            <person name="Yoon J.-H."/>
        </authorList>
    </citation>
    <scope>NUCLEOTIDE SEQUENCE [LARGE SCALE GENOMIC DNA]</scope>
    <source>
        <strain evidence="1 2">SSKS-13</strain>
    </source>
</reference>
<dbReference type="OrthoDB" id="8451542at2"/>
<organism evidence="1 2">
    <name type="scientific">Alteraurantiacibacter aquimixticola</name>
    <dbReference type="NCBI Taxonomy" id="2489173"/>
    <lineage>
        <taxon>Bacteria</taxon>
        <taxon>Pseudomonadati</taxon>
        <taxon>Pseudomonadota</taxon>
        <taxon>Alphaproteobacteria</taxon>
        <taxon>Sphingomonadales</taxon>
        <taxon>Erythrobacteraceae</taxon>
        <taxon>Alteraurantiacibacter</taxon>
    </lineage>
</organism>
<accession>A0A4T3F5S2</accession>
<gene>
    <name evidence="1" type="ORF">E5222_04660</name>
</gene>
<sequence>MPTHADLAAKLLQDAAGFFRDVGQQNPGVSEQMNQNAEMFEQVAQLVASDPMGELPLPPEGEAPL</sequence>
<keyword evidence="2" id="KW-1185">Reference proteome</keyword>
<evidence type="ECO:0000313" key="1">
    <source>
        <dbReference type="EMBL" id="TIX51744.1"/>
    </source>
</evidence>
<dbReference type="AlphaFoldDB" id="A0A4T3F5S2"/>
<protein>
    <submittedName>
        <fullName evidence="1">Uncharacterized protein</fullName>
    </submittedName>
</protein>
<proteinExistence type="predicted"/>
<name>A0A4T3F5S2_9SPHN</name>